<keyword evidence="1" id="KW-0472">Membrane</keyword>
<keyword evidence="2" id="KW-0496">Mitochondrion</keyword>
<keyword evidence="1" id="KW-0812">Transmembrane</keyword>
<dbReference type="AlphaFoldDB" id="D2DW01"/>
<dbReference type="EMBL" id="FJ809751">
    <property type="protein sequence ID" value="ACQ91018.1"/>
    <property type="molecule type" value="Genomic_DNA"/>
</dbReference>
<evidence type="ECO:0000256" key="1">
    <source>
        <dbReference type="SAM" id="Phobius"/>
    </source>
</evidence>
<proteinExistence type="predicted"/>
<sequence>MPQLGPVSWVLVSFFWLWWLFLLVWSFDGVGVLQCMSCLV</sequence>
<name>D2DW01_QUAQU</name>
<protein>
    <submittedName>
        <fullName evidence="2">ATP synthase F0 subunit 8</fullName>
    </submittedName>
</protein>
<organism evidence="2">
    <name type="scientific">Quadrula quadrula</name>
    <name type="common">Mapleleaf mussel</name>
    <dbReference type="NCBI Taxonomy" id="52372"/>
    <lineage>
        <taxon>Eukaryota</taxon>
        <taxon>Metazoa</taxon>
        <taxon>Spiralia</taxon>
        <taxon>Lophotrochozoa</taxon>
        <taxon>Mollusca</taxon>
        <taxon>Bivalvia</taxon>
        <taxon>Autobranchia</taxon>
        <taxon>Heteroconchia</taxon>
        <taxon>Palaeoheterodonta</taxon>
        <taxon>Unionida</taxon>
        <taxon>Unionoidea</taxon>
        <taxon>Unionidae</taxon>
        <taxon>Ambleminae</taxon>
        <taxon>Quadrulini</taxon>
        <taxon>Quadrula</taxon>
    </lineage>
</organism>
<gene>
    <name evidence="2" type="primary">ATP8</name>
</gene>
<evidence type="ECO:0000313" key="2">
    <source>
        <dbReference type="EMBL" id="ACQ91018.1"/>
    </source>
</evidence>
<keyword evidence="1" id="KW-1133">Transmembrane helix</keyword>
<feature type="transmembrane region" description="Helical" evidence="1">
    <location>
        <begin position="6"/>
        <end position="27"/>
    </location>
</feature>
<reference evidence="2" key="1">
    <citation type="journal article" date="2009" name="Genetics">
        <title>Comparative mitochondrial genomics of freshwater mussels (Bivalvia: Unionoida) with doubly uniparental inheritance of mtDNA: gender-specific open reading frames and putative origins of replication.</title>
        <authorList>
            <person name="Breton S."/>
            <person name="Beaupre H.D."/>
            <person name="Stewart D.T."/>
            <person name="Piontkivska H."/>
            <person name="Karmakar M."/>
            <person name="Bogan A.E."/>
            <person name="Blier P.U."/>
            <person name="Hoeh W.R."/>
        </authorList>
    </citation>
    <scope>NUCLEOTIDE SEQUENCE</scope>
    <source>
        <strain evidence="2">H1774g</strain>
    </source>
</reference>
<geneLocation type="mitochondrion" evidence="2"/>
<accession>D2DW01</accession>